<dbReference type="PANTHER" id="PTHR19308">
    <property type="entry name" value="PHOSPHATIDYLCHOLINE TRANSFER PROTEIN"/>
    <property type="match status" value="1"/>
</dbReference>
<dbReference type="InterPro" id="IPR002913">
    <property type="entry name" value="START_lipid-bd_dom"/>
</dbReference>
<feature type="compositionally biased region" description="Polar residues" evidence="1">
    <location>
        <begin position="320"/>
        <end position="335"/>
    </location>
</feature>
<evidence type="ECO:0000313" key="4">
    <source>
        <dbReference type="Proteomes" id="UP000469890"/>
    </source>
</evidence>
<dbReference type="SUPFAM" id="SSF55961">
    <property type="entry name" value="Bet v1-like"/>
    <property type="match status" value="2"/>
</dbReference>
<dbReference type="GO" id="GO:0005737">
    <property type="term" value="C:cytoplasm"/>
    <property type="evidence" value="ECO:0007669"/>
    <property type="project" value="UniProtKB-ARBA"/>
</dbReference>
<dbReference type="PANTHER" id="PTHR19308:SF14">
    <property type="entry name" value="START DOMAIN-CONTAINING PROTEIN"/>
    <property type="match status" value="1"/>
</dbReference>
<name>A0A8H4F5Y3_MUCCL</name>
<feature type="region of interest" description="Disordered" evidence="1">
    <location>
        <begin position="826"/>
        <end position="851"/>
    </location>
</feature>
<dbReference type="InterPro" id="IPR051213">
    <property type="entry name" value="START_lipid_transfer"/>
</dbReference>
<feature type="region of interest" description="Disordered" evidence="1">
    <location>
        <begin position="1"/>
        <end position="21"/>
    </location>
</feature>
<reference evidence="3 4" key="1">
    <citation type="submission" date="2019-09" db="EMBL/GenBank/DDBJ databases">
        <authorList>
            <consortium name="DOE Joint Genome Institute"/>
            <person name="Mondo S.J."/>
            <person name="Navarro-Mendoza M.I."/>
            <person name="Perez-Arques C."/>
            <person name="Panchal S."/>
            <person name="Nicolas F.E."/>
            <person name="Ganguly P."/>
            <person name="Pangilinan J."/>
            <person name="Grigoriev I."/>
            <person name="Heitman J."/>
            <person name="Sanya K."/>
            <person name="Garre V."/>
        </authorList>
    </citation>
    <scope>NUCLEOTIDE SEQUENCE [LARGE SCALE GENOMIC DNA]</scope>
    <source>
        <strain evidence="3 4">MU402</strain>
    </source>
</reference>
<dbReference type="Proteomes" id="UP000469890">
    <property type="component" value="Unassembled WGS sequence"/>
</dbReference>
<dbReference type="EMBL" id="JAAECE010000001">
    <property type="protein sequence ID" value="KAF1807632.1"/>
    <property type="molecule type" value="Genomic_DNA"/>
</dbReference>
<feature type="domain" description="START" evidence="2">
    <location>
        <begin position="131"/>
        <end position="327"/>
    </location>
</feature>
<dbReference type="AlphaFoldDB" id="A0A8H4F5Y3"/>
<dbReference type="CDD" id="cd00177">
    <property type="entry name" value="START"/>
    <property type="match status" value="1"/>
</dbReference>
<organism evidence="3 4">
    <name type="scientific">Mucor circinelloides f. lusitanicus</name>
    <name type="common">Mucor racemosus var. lusitanicus</name>
    <dbReference type="NCBI Taxonomy" id="29924"/>
    <lineage>
        <taxon>Eukaryota</taxon>
        <taxon>Fungi</taxon>
        <taxon>Fungi incertae sedis</taxon>
        <taxon>Mucoromycota</taxon>
        <taxon>Mucoromycotina</taxon>
        <taxon>Mucoromycetes</taxon>
        <taxon>Mucorales</taxon>
        <taxon>Mucorineae</taxon>
        <taxon>Mucoraceae</taxon>
        <taxon>Mucor</taxon>
    </lineage>
</organism>
<evidence type="ECO:0000313" key="3">
    <source>
        <dbReference type="EMBL" id="KAF1807632.1"/>
    </source>
</evidence>
<feature type="region of interest" description="Disordered" evidence="1">
    <location>
        <begin position="381"/>
        <end position="400"/>
    </location>
</feature>
<evidence type="ECO:0000256" key="1">
    <source>
        <dbReference type="SAM" id="MobiDB-lite"/>
    </source>
</evidence>
<feature type="compositionally biased region" description="Polar residues" evidence="1">
    <location>
        <begin position="342"/>
        <end position="358"/>
    </location>
</feature>
<sequence length="999" mass="111337">MTRSLTPSAPPQQPYNQEDLANEWEEAYHNKSNSLLKRSTVSSNATSNTFNHYNAIFSDDDEDDPSPQQHGLTSRWFHTQQQNHSSASTIPSSNAAMSAAAGYIDPVLSSSTYHIHQADNALLTLKHVILEDGWKKALKHKSGVMVHMKNGIHKGDRTPIFKGEAIIQGFSPQAIFYVIGMRKLWDEQYEDGNLVENLNDTTSLTYEVMKPTATSKSRDLALVEKIECTQNGAIVFACTSVETPRIPKMNGRTRVNTKLQGWVLEPLHGGPHPATKVIFVVQENMKGWVPGFAKKTLARRPLVIAKVAEYLERKTERMRSQQTNKSGQLQSINSGHSRRPSVMSSHLPQQTQPPLRHFNSTNRLQPSAAPTILVAPQQQPTSIIVPPPPQPSSLGSSNSNKKHISFAEHDITYTANQPPQNAASLENPPATTTNPYKNILPVPAKNNATGRHLYPSHRHPIQKVESIQLLKKLTFSLDNWNLTKELDDGSKHYMLNARLLSDDEEEESMLQMTKTSKNNARKVPFIRADGIIQGGWTAEQLCSVIHCFGSRKIWDSSFEGGQTIERFSQKEYLVQWFLGSMLPIASVDLSAITSIETDPITGTVYTATTSVTDQQVPPDEVSHRIRAYTDLYGWVFRPKFDKHGRTVQVAVSFVCNMDFKYALPQHVLQTWMDTSLQSITHMHHYLTQYGCPPYIRRVAGKVVQEGFDALTNNYQVVFIAKHQPSNSYRARKQNQNSSLWCTDIRFHRTMFPHGLDIKIVPENVARVQISPKEQKSIKIFTTDATIDGKQVTFTLTPLYHSEATHYTTYKYNGELFTQQQPQAILDNSSKSDGETTASSEPNTPNAATTKFASNKQKIIVDGESSLSSTSTAGASAPIPAADTSLATTATVVAEAVVKVLDKEADITATAPSITVTKVEIEKILKKEDAQHKVDEEEQKDALPIPLKVPKGYLLVPEHQNNNIVIITDELSFNGQQISVIFLAMVICYYMGKFTSCSSC</sequence>
<dbReference type="PROSITE" id="PS50848">
    <property type="entry name" value="START"/>
    <property type="match status" value="2"/>
</dbReference>
<dbReference type="Pfam" id="PF01852">
    <property type="entry name" value="START"/>
    <property type="match status" value="1"/>
</dbReference>
<evidence type="ECO:0000259" key="2">
    <source>
        <dbReference type="PROSITE" id="PS50848"/>
    </source>
</evidence>
<dbReference type="InterPro" id="IPR023393">
    <property type="entry name" value="START-like_dom_sf"/>
</dbReference>
<feature type="domain" description="START" evidence="2">
    <location>
        <begin position="468"/>
        <end position="670"/>
    </location>
</feature>
<accession>A0A8H4F5Y3</accession>
<dbReference type="Gene3D" id="3.30.530.20">
    <property type="match status" value="2"/>
</dbReference>
<gene>
    <name evidence="3" type="ORF">FB192DRAFT_1025324</name>
</gene>
<proteinExistence type="predicted"/>
<dbReference type="GO" id="GO:0008289">
    <property type="term" value="F:lipid binding"/>
    <property type="evidence" value="ECO:0007669"/>
    <property type="project" value="InterPro"/>
</dbReference>
<feature type="region of interest" description="Disordered" evidence="1">
    <location>
        <begin position="315"/>
        <end position="358"/>
    </location>
</feature>
<comment type="caution">
    <text evidence="3">The sequence shown here is derived from an EMBL/GenBank/DDBJ whole genome shotgun (WGS) entry which is preliminary data.</text>
</comment>
<protein>
    <recommendedName>
        <fullName evidence="2">START domain-containing protein</fullName>
    </recommendedName>
</protein>